<dbReference type="InterPro" id="IPR051927">
    <property type="entry name" value="Zn_Chap_cDPG_Synth"/>
</dbReference>
<feature type="region of interest" description="Disordered" evidence="1">
    <location>
        <begin position="391"/>
        <end position="417"/>
    </location>
</feature>
<dbReference type="AlphaFoldDB" id="A0A1G8AB85"/>
<dbReference type="PANTHER" id="PTHR43603:SF1">
    <property type="entry name" value="ZINC-REGULATED GTPASE METALLOPROTEIN ACTIVATOR 1"/>
    <property type="match status" value="1"/>
</dbReference>
<sequence length="417" mass="45193">MSGHADTRTPLVLIAGWSGDTGGAATSLLTPGTAVVHHDLGRLGEGIVVRTLRTIEDGRPVSRTEILELAHGCVSCTLREDVLPLLARLHQRSSVRRIVLQMDPELEPEALSWAIRHVVVADVTGRVDGPVERDVRIEAVVTCLDAATWLADATGGDDIDDDRTVAQIVVGQVAFADALVANGVAGDGWEQAKLHAVLTRLAPGAPVVWGDTPDVEKLLNRIPPTSRRGEISGAFDPLLRGQPPLTNDFGVALVEFTAERPFHPGRLHEAIDVLLDGVVSARGRVWVATQPDAALWLESAGEGLRVESADRWLAAMTPEEQDRQPTARRALAALGWTERFGDRHTSMVVLVHAADPTEIDRALQWALVTDEEWADEAGWADWEDPFGRFHADPCESVDSPYSPSELTRGESDRKGTE</sequence>
<evidence type="ECO:0000259" key="2">
    <source>
        <dbReference type="SMART" id="SM00833"/>
    </source>
</evidence>
<dbReference type="Pfam" id="PF02492">
    <property type="entry name" value="cobW"/>
    <property type="match status" value="1"/>
</dbReference>
<dbReference type="SUPFAM" id="SSF90002">
    <property type="entry name" value="Hypothetical protein YjiA, C-terminal domain"/>
    <property type="match status" value="1"/>
</dbReference>
<dbReference type="InterPro" id="IPR011629">
    <property type="entry name" value="CobW-like_C"/>
</dbReference>
<dbReference type="NCBIfam" id="NF047431">
    <property type="entry name" value="hiber_recruit"/>
    <property type="match status" value="1"/>
</dbReference>
<dbReference type="SMART" id="SM00833">
    <property type="entry name" value="CobW_C"/>
    <property type="match status" value="1"/>
</dbReference>
<dbReference type="Proteomes" id="UP000183263">
    <property type="component" value="Unassembled WGS sequence"/>
</dbReference>
<keyword evidence="4" id="KW-1185">Reference proteome</keyword>
<name>A0A1G8AB85_9NOCA</name>
<accession>A0A1G8AB85</accession>
<feature type="domain" description="CobW C-terminal" evidence="2">
    <location>
        <begin position="251"/>
        <end position="367"/>
    </location>
</feature>
<evidence type="ECO:0000256" key="1">
    <source>
        <dbReference type="SAM" id="MobiDB-lite"/>
    </source>
</evidence>
<evidence type="ECO:0000313" key="3">
    <source>
        <dbReference type="EMBL" id="SDH18202.1"/>
    </source>
</evidence>
<dbReference type="Pfam" id="PF07683">
    <property type="entry name" value="CobW_C"/>
    <property type="match status" value="1"/>
</dbReference>
<protein>
    <submittedName>
        <fullName evidence="3">GTPase, G3E family</fullName>
    </submittedName>
</protein>
<dbReference type="EMBL" id="FNDN01000001">
    <property type="protein sequence ID" value="SDH18202.1"/>
    <property type="molecule type" value="Genomic_DNA"/>
</dbReference>
<evidence type="ECO:0000313" key="4">
    <source>
        <dbReference type="Proteomes" id="UP000183263"/>
    </source>
</evidence>
<dbReference type="PANTHER" id="PTHR43603">
    <property type="entry name" value="COBW DOMAIN-CONTAINING PROTEIN DDB_G0274527"/>
    <property type="match status" value="1"/>
</dbReference>
<organism evidence="3 4">
    <name type="scientific">Rhodococcus triatomae</name>
    <dbReference type="NCBI Taxonomy" id="300028"/>
    <lineage>
        <taxon>Bacteria</taxon>
        <taxon>Bacillati</taxon>
        <taxon>Actinomycetota</taxon>
        <taxon>Actinomycetes</taxon>
        <taxon>Mycobacteriales</taxon>
        <taxon>Nocardiaceae</taxon>
        <taxon>Rhodococcus</taxon>
    </lineage>
</organism>
<proteinExistence type="predicted"/>
<dbReference type="InterPro" id="IPR027417">
    <property type="entry name" value="P-loop_NTPase"/>
</dbReference>
<gene>
    <name evidence="3" type="ORF">SAMN05444695_101376</name>
</gene>
<dbReference type="InterPro" id="IPR003495">
    <property type="entry name" value="CobW/HypB/UreG_nucleotide-bd"/>
</dbReference>
<feature type="compositionally biased region" description="Basic and acidic residues" evidence="1">
    <location>
        <begin position="407"/>
        <end position="417"/>
    </location>
</feature>
<dbReference type="Gene3D" id="3.40.50.300">
    <property type="entry name" value="P-loop containing nucleotide triphosphate hydrolases"/>
    <property type="match status" value="1"/>
</dbReference>
<reference evidence="3 4" key="1">
    <citation type="submission" date="2016-10" db="EMBL/GenBank/DDBJ databases">
        <authorList>
            <person name="de Groot N.N."/>
        </authorList>
    </citation>
    <scope>NUCLEOTIDE SEQUENCE [LARGE SCALE GENOMIC DNA]</scope>
    <source>
        <strain evidence="3 4">DSM 44892</strain>
    </source>
</reference>